<dbReference type="InterPro" id="IPR045632">
    <property type="entry name" value="DUF6314"/>
</dbReference>
<evidence type="ECO:0000259" key="1">
    <source>
        <dbReference type="Pfam" id="PF19834"/>
    </source>
</evidence>
<evidence type="ECO:0000313" key="3">
    <source>
        <dbReference type="Proteomes" id="UP000041254"/>
    </source>
</evidence>
<organism evidence="2 3">
    <name type="scientific">Vitrella brassicaformis (strain CCMP3155)</name>
    <dbReference type="NCBI Taxonomy" id="1169540"/>
    <lineage>
        <taxon>Eukaryota</taxon>
        <taxon>Sar</taxon>
        <taxon>Alveolata</taxon>
        <taxon>Colpodellida</taxon>
        <taxon>Vitrellaceae</taxon>
        <taxon>Vitrella</taxon>
    </lineage>
</organism>
<name>A0A0G4EXL3_VITBC</name>
<dbReference type="SUPFAM" id="SSF82051">
    <property type="entry name" value="Obg GTP-binding protein N-terminal domain"/>
    <property type="match status" value="1"/>
</dbReference>
<accession>A0A0G4EXL3</accession>
<protein>
    <recommendedName>
        <fullName evidence="1">DUF6314 domain-containing protein</fullName>
    </recommendedName>
</protein>
<evidence type="ECO:0000313" key="2">
    <source>
        <dbReference type="EMBL" id="CEM03988.1"/>
    </source>
</evidence>
<dbReference type="InParanoid" id="A0A0G4EXL3"/>
<gene>
    <name evidence="2" type="ORF">Vbra_8477</name>
</gene>
<dbReference type="InterPro" id="IPR036726">
    <property type="entry name" value="GTP1_OBG_dom_sf"/>
</dbReference>
<dbReference type="VEuPathDB" id="CryptoDB:Vbra_8477"/>
<sequence length="213" mass="23396">MPSPSKIMQVRCSSVVQGSTMQPRASVESPTSPAANMYDYLKGEWRTSKAIDYRLGGGRGTMDGTVHFRPITSLLDGWHGDGDNAHTPLPILLYTEEGTLTLEDSGGSFAAYRRYVYDCRKQIKTDVYFVDSDYDLAKLLAAVGKGDEGAVCGCLRHFHSIERGDGGDEGQGGQMRFVSDDEFECLWTVRGPSKDGHIRQVFRRVRAGGDSEG</sequence>
<dbReference type="Pfam" id="PF19834">
    <property type="entry name" value="DUF6314"/>
    <property type="match status" value="1"/>
</dbReference>
<feature type="domain" description="DUF6314" evidence="1">
    <location>
        <begin position="41"/>
        <end position="204"/>
    </location>
</feature>
<keyword evidence="3" id="KW-1185">Reference proteome</keyword>
<reference evidence="2 3" key="1">
    <citation type="submission" date="2014-11" db="EMBL/GenBank/DDBJ databases">
        <authorList>
            <person name="Zhu J."/>
            <person name="Qi W."/>
            <person name="Song R."/>
        </authorList>
    </citation>
    <scope>NUCLEOTIDE SEQUENCE [LARGE SCALE GENOMIC DNA]</scope>
</reference>
<dbReference type="OMA" id="FEPLRCA"/>
<dbReference type="EMBL" id="CDMY01000347">
    <property type="protein sequence ID" value="CEM03988.1"/>
    <property type="molecule type" value="Genomic_DNA"/>
</dbReference>
<dbReference type="Proteomes" id="UP000041254">
    <property type="component" value="Unassembled WGS sequence"/>
</dbReference>
<dbReference type="AlphaFoldDB" id="A0A0G4EXL3"/>
<proteinExistence type="predicted"/>